<feature type="compositionally biased region" description="Low complexity" evidence="1">
    <location>
        <begin position="1"/>
        <end position="24"/>
    </location>
</feature>
<keyword evidence="4" id="KW-1185">Reference proteome</keyword>
<sequence>MASSSSVASTASSSSSAPSASSSSDTNASFGQTGTLPFSFLITFCAVFIFFVGCGFSSRRLTAELRRNLGRTIQQQQSRPRAPRLWDVVPHAEFGRAVDMWAGMLPLSATYIREKEEEPTPSPPLPSISRWSSVPVPPTQQIPQRSLVIRILDYIPIVSLLLAVREMRRRQALLGPNAPCADVPPKPPVRAVQVAVLISMPSADRPVWRRPRSTLDPYIDTRQEVTDVEKKKDRGKGRDECFTSYMERDLGMGYRELAVGLTELPWTTDDLENTDPSNLELRPSSKKALDNANWAKYRTKYDMTPTMWFPSTSLFIVVLLCMHSALALPLFLRHDLSLRSPQKTLTKRDNLTALLSELNFGASGDSIVRRSSGGEPGLFARDIAAPAASTASEGSAEPEPDAPEPNSERRGFGGFRLGGGLGSFESLRFGMGDSRTD</sequence>
<evidence type="ECO:0000256" key="2">
    <source>
        <dbReference type="SAM" id="Phobius"/>
    </source>
</evidence>
<dbReference type="EMBL" id="KB467843">
    <property type="protein sequence ID" value="PCH35104.1"/>
    <property type="molecule type" value="Genomic_DNA"/>
</dbReference>
<keyword evidence="2" id="KW-0812">Transmembrane</keyword>
<keyword evidence="2" id="KW-0472">Membrane</keyword>
<dbReference type="AlphaFoldDB" id="A0A2H3JEI0"/>
<feature type="region of interest" description="Disordered" evidence="1">
    <location>
        <begin position="388"/>
        <end position="437"/>
    </location>
</feature>
<keyword evidence="2" id="KW-1133">Transmembrane helix</keyword>
<feature type="region of interest" description="Disordered" evidence="1">
    <location>
        <begin position="1"/>
        <end position="28"/>
    </location>
</feature>
<feature type="transmembrane region" description="Helical" evidence="2">
    <location>
        <begin position="307"/>
        <end position="332"/>
    </location>
</feature>
<feature type="transmembrane region" description="Helical" evidence="2">
    <location>
        <begin position="38"/>
        <end position="57"/>
    </location>
</feature>
<protein>
    <submittedName>
        <fullName evidence="3">Uncharacterized protein</fullName>
    </submittedName>
</protein>
<name>A0A2H3JEI0_WOLCO</name>
<proteinExistence type="predicted"/>
<gene>
    <name evidence="3" type="ORF">WOLCODRAFT_166044</name>
</gene>
<dbReference type="Proteomes" id="UP000218811">
    <property type="component" value="Unassembled WGS sequence"/>
</dbReference>
<organism evidence="3 4">
    <name type="scientific">Wolfiporia cocos (strain MD-104)</name>
    <name type="common">Brown rot fungus</name>
    <dbReference type="NCBI Taxonomy" id="742152"/>
    <lineage>
        <taxon>Eukaryota</taxon>
        <taxon>Fungi</taxon>
        <taxon>Dikarya</taxon>
        <taxon>Basidiomycota</taxon>
        <taxon>Agaricomycotina</taxon>
        <taxon>Agaricomycetes</taxon>
        <taxon>Polyporales</taxon>
        <taxon>Phaeolaceae</taxon>
        <taxon>Wolfiporia</taxon>
    </lineage>
</organism>
<evidence type="ECO:0000313" key="3">
    <source>
        <dbReference type="EMBL" id="PCH35104.1"/>
    </source>
</evidence>
<accession>A0A2H3JEI0</accession>
<reference evidence="3 4" key="1">
    <citation type="journal article" date="2012" name="Science">
        <title>The Paleozoic origin of enzymatic lignin decomposition reconstructed from 31 fungal genomes.</title>
        <authorList>
            <person name="Floudas D."/>
            <person name="Binder M."/>
            <person name="Riley R."/>
            <person name="Barry K."/>
            <person name="Blanchette R.A."/>
            <person name="Henrissat B."/>
            <person name="Martinez A.T."/>
            <person name="Otillar R."/>
            <person name="Spatafora J.W."/>
            <person name="Yadav J.S."/>
            <person name="Aerts A."/>
            <person name="Benoit I."/>
            <person name="Boyd A."/>
            <person name="Carlson A."/>
            <person name="Copeland A."/>
            <person name="Coutinho P.M."/>
            <person name="de Vries R.P."/>
            <person name="Ferreira P."/>
            <person name="Findley K."/>
            <person name="Foster B."/>
            <person name="Gaskell J."/>
            <person name="Glotzer D."/>
            <person name="Gorecki P."/>
            <person name="Heitman J."/>
            <person name="Hesse C."/>
            <person name="Hori C."/>
            <person name="Igarashi K."/>
            <person name="Jurgens J.A."/>
            <person name="Kallen N."/>
            <person name="Kersten P."/>
            <person name="Kohler A."/>
            <person name="Kuees U."/>
            <person name="Kumar T.K.A."/>
            <person name="Kuo A."/>
            <person name="LaButti K."/>
            <person name="Larrondo L.F."/>
            <person name="Lindquist E."/>
            <person name="Ling A."/>
            <person name="Lombard V."/>
            <person name="Lucas S."/>
            <person name="Lundell T."/>
            <person name="Martin R."/>
            <person name="McLaughlin D.J."/>
            <person name="Morgenstern I."/>
            <person name="Morin E."/>
            <person name="Murat C."/>
            <person name="Nagy L.G."/>
            <person name="Nolan M."/>
            <person name="Ohm R.A."/>
            <person name="Patyshakuliyeva A."/>
            <person name="Rokas A."/>
            <person name="Ruiz-Duenas F.J."/>
            <person name="Sabat G."/>
            <person name="Salamov A."/>
            <person name="Samejima M."/>
            <person name="Schmutz J."/>
            <person name="Slot J.C."/>
            <person name="St John F."/>
            <person name="Stenlid J."/>
            <person name="Sun H."/>
            <person name="Sun S."/>
            <person name="Syed K."/>
            <person name="Tsang A."/>
            <person name="Wiebenga A."/>
            <person name="Young D."/>
            <person name="Pisabarro A."/>
            <person name="Eastwood D.C."/>
            <person name="Martin F."/>
            <person name="Cullen D."/>
            <person name="Grigoriev I.V."/>
            <person name="Hibbett D.S."/>
        </authorList>
    </citation>
    <scope>NUCLEOTIDE SEQUENCE [LARGE SCALE GENOMIC DNA]</scope>
    <source>
        <strain evidence="3 4">MD-104</strain>
    </source>
</reference>
<feature type="compositionally biased region" description="Gly residues" evidence="1">
    <location>
        <begin position="412"/>
        <end position="422"/>
    </location>
</feature>
<evidence type="ECO:0000256" key="1">
    <source>
        <dbReference type="SAM" id="MobiDB-lite"/>
    </source>
</evidence>
<evidence type="ECO:0000313" key="4">
    <source>
        <dbReference type="Proteomes" id="UP000218811"/>
    </source>
</evidence>
<dbReference type="OrthoDB" id="2796963at2759"/>